<dbReference type="GO" id="GO:0043138">
    <property type="term" value="F:3'-5' DNA helicase activity"/>
    <property type="evidence" value="ECO:0007669"/>
    <property type="project" value="UniProtKB-EC"/>
</dbReference>
<feature type="compositionally biased region" description="Polar residues" evidence="4">
    <location>
        <begin position="319"/>
        <end position="345"/>
    </location>
</feature>
<proteinExistence type="inferred from homology"/>
<feature type="compositionally biased region" description="Polar residues" evidence="4">
    <location>
        <begin position="391"/>
        <end position="400"/>
    </location>
</feature>
<protein>
    <recommendedName>
        <fullName evidence="3">DNA 3'-5' helicase</fullName>
        <ecNumber evidence="3">5.6.2.4</ecNumber>
    </recommendedName>
</protein>
<dbReference type="GO" id="GO:0005694">
    <property type="term" value="C:chromosome"/>
    <property type="evidence" value="ECO:0007669"/>
    <property type="project" value="TreeGrafter"/>
</dbReference>
<comment type="similarity">
    <text evidence="1">Belongs to the helicase family. RecQ subfamily.</text>
</comment>
<comment type="catalytic activity">
    <reaction evidence="2">
        <text>Couples ATP hydrolysis with the unwinding of duplex DNA by translocating in the 3'-5' direction.</text>
        <dbReference type="EC" id="5.6.2.4"/>
    </reaction>
</comment>
<accession>A0A6N2N7E8</accession>
<organism evidence="6">
    <name type="scientific">Salix viminalis</name>
    <name type="common">Common osier</name>
    <name type="synonym">Basket willow</name>
    <dbReference type="NCBI Taxonomy" id="40686"/>
    <lineage>
        <taxon>Eukaryota</taxon>
        <taxon>Viridiplantae</taxon>
        <taxon>Streptophyta</taxon>
        <taxon>Embryophyta</taxon>
        <taxon>Tracheophyta</taxon>
        <taxon>Spermatophyta</taxon>
        <taxon>Magnoliopsida</taxon>
        <taxon>eudicotyledons</taxon>
        <taxon>Gunneridae</taxon>
        <taxon>Pentapetalae</taxon>
        <taxon>rosids</taxon>
        <taxon>fabids</taxon>
        <taxon>Malpighiales</taxon>
        <taxon>Salicaceae</taxon>
        <taxon>Saliceae</taxon>
        <taxon>Salix</taxon>
    </lineage>
</organism>
<evidence type="ECO:0000313" key="6">
    <source>
        <dbReference type="EMBL" id="VFU61578.1"/>
    </source>
</evidence>
<name>A0A6N2N7E8_SALVM</name>
<evidence type="ECO:0000256" key="4">
    <source>
        <dbReference type="SAM" id="MobiDB-lite"/>
    </source>
</evidence>
<feature type="compositionally biased region" description="Basic and acidic residues" evidence="4">
    <location>
        <begin position="401"/>
        <end position="414"/>
    </location>
</feature>
<reference evidence="6" key="1">
    <citation type="submission" date="2019-03" db="EMBL/GenBank/DDBJ databases">
        <authorList>
            <person name="Mank J."/>
            <person name="Almeida P."/>
        </authorList>
    </citation>
    <scope>NUCLEOTIDE SEQUENCE</scope>
    <source>
        <strain evidence="6">78183</strain>
    </source>
</reference>
<dbReference type="GO" id="GO:0000724">
    <property type="term" value="P:double-strand break repair via homologous recombination"/>
    <property type="evidence" value="ECO:0007669"/>
    <property type="project" value="TreeGrafter"/>
</dbReference>
<evidence type="ECO:0000256" key="1">
    <source>
        <dbReference type="ARBA" id="ARBA00005446"/>
    </source>
</evidence>
<dbReference type="GO" id="GO:0005737">
    <property type="term" value="C:cytoplasm"/>
    <property type="evidence" value="ECO:0007669"/>
    <property type="project" value="TreeGrafter"/>
</dbReference>
<dbReference type="EMBL" id="CAADRP010002118">
    <property type="protein sequence ID" value="VFU61578.1"/>
    <property type="molecule type" value="Genomic_DNA"/>
</dbReference>
<evidence type="ECO:0000256" key="3">
    <source>
        <dbReference type="ARBA" id="ARBA00034808"/>
    </source>
</evidence>
<feature type="compositionally biased region" description="Low complexity" evidence="4">
    <location>
        <begin position="354"/>
        <end position="377"/>
    </location>
</feature>
<dbReference type="Gene3D" id="3.40.50.300">
    <property type="entry name" value="P-loop containing nucleotide triphosphate hydrolases"/>
    <property type="match status" value="1"/>
</dbReference>
<dbReference type="EC" id="5.6.2.4" evidence="3"/>
<dbReference type="Pfam" id="PF16124">
    <property type="entry name" value="RecQ_Zn_bind"/>
    <property type="match status" value="1"/>
</dbReference>
<dbReference type="InterPro" id="IPR001650">
    <property type="entry name" value="Helicase_C-like"/>
</dbReference>
<dbReference type="PANTHER" id="PTHR13710:SF155">
    <property type="entry name" value="ATP-DEPENDENT DNA HELICASE Q-LIKE 3"/>
    <property type="match status" value="1"/>
</dbReference>
<dbReference type="InterPro" id="IPR027417">
    <property type="entry name" value="P-loop_NTPase"/>
</dbReference>
<evidence type="ECO:0000256" key="2">
    <source>
        <dbReference type="ARBA" id="ARBA00034617"/>
    </source>
</evidence>
<dbReference type="GO" id="GO:0009378">
    <property type="term" value="F:four-way junction helicase activity"/>
    <property type="evidence" value="ECO:0007669"/>
    <property type="project" value="TreeGrafter"/>
</dbReference>
<dbReference type="SUPFAM" id="SSF52540">
    <property type="entry name" value="P-loop containing nucleoside triphosphate hydrolases"/>
    <property type="match status" value="1"/>
</dbReference>
<feature type="region of interest" description="Disordered" evidence="4">
    <location>
        <begin position="225"/>
        <end position="414"/>
    </location>
</feature>
<dbReference type="PROSITE" id="PS51194">
    <property type="entry name" value="HELICASE_CTER"/>
    <property type="match status" value="1"/>
</dbReference>
<dbReference type="AlphaFoldDB" id="A0A6N2N7E8"/>
<sequence length="414" mass="47416">MGIDRKDVRIVCHFNIPKSMESFYQESGRAGRDQLPSRSLLYYGVDDRKKMEFILRNAENKKLQSSSSEGELSKKSLTDFNQMIEYCESSGCRRKKILESFGEQVISTEMIDEEFRIDEQFSEFWNRDDEEKVREDISILMKNKVDKNAISETLREASKQRLLNALKLAHQRLGILNIELDTSASFLENECYTKYGKSGKTFYYSQVASTVRWLSSTTLVELTNRLSPGTLSSPVSKEPPPETPPSPLLEQRPPETTNLKRHSTFQSPLLEQSPPETTNLKRHSAFQSPLLEQSPPETTNIKRQSTFQSPLLEQKQKSPETTSLKRQSTFQSPLLEQKSPETTTPRLVHHTFESETSTNVSPSESSSLSTKLPSIPSFSEFVNRKKEKGNHANTSQNQSHMRQEKTGEKRLRLH</sequence>
<feature type="compositionally biased region" description="Polar residues" evidence="4">
    <location>
        <begin position="264"/>
        <end position="278"/>
    </location>
</feature>
<gene>
    <name evidence="6" type="ORF">SVIM_LOCUS461125</name>
</gene>
<dbReference type="PANTHER" id="PTHR13710">
    <property type="entry name" value="DNA HELICASE RECQ FAMILY MEMBER"/>
    <property type="match status" value="1"/>
</dbReference>
<feature type="domain" description="Helicase C-terminal" evidence="5">
    <location>
        <begin position="1"/>
        <end position="78"/>
    </location>
</feature>
<feature type="compositionally biased region" description="Pro residues" evidence="4">
    <location>
        <begin position="237"/>
        <end position="247"/>
    </location>
</feature>
<dbReference type="InterPro" id="IPR032284">
    <property type="entry name" value="RecQ_Zn-bd"/>
</dbReference>
<evidence type="ECO:0000259" key="5">
    <source>
        <dbReference type="PROSITE" id="PS51194"/>
    </source>
</evidence>
<feature type="compositionally biased region" description="Polar residues" evidence="4">
    <location>
        <begin position="285"/>
        <end position="311"/>
    </location>
</feature>